<evidence type="ECO:0000313" key="2">
    <source>
        <dbReference type="EMBL" id="KAF2234100.1"/>
    </source>
</evidence>
<evidence type="ECO:0000313" key="3">
    <source>
        <dbReference type="Proteomes" id="UP000800092"/>
    </source>
</evidence>
<dbReference type="PANTHER" id="PTHR42047">
    <property type="entry name" value="PROTEIN, PUTATIVE (AFU_ORTHOLOGUE AFUA_6G03560)-RELATED"/>
    <property type="match status" value="1"/>
</dbReference>
<keyword evidence="1" id="KW-0732">Signal</keyword>
<dbReference type="EMBL" id="ML991801">
    <property type="protein sequence ID" value="KAF2234100.1"/>
    <property type="molecule type" value="Genomic_DNA"/>
</dbReference>
<dbReference type="OrthoDB" id="5430620at2759"/>
<proteinExistence type="predicted"/>
<reference evidence="2" key="1">
    <citation type="journal article" date="2020" name="Stud. Mycol.">
        <title>101 Dothideomycetes genomes: a test case for predicting lifestyles and emergence of pathogens.</title>
        <authorList>
            <person name="Haridas S."/>
            <person name="Albert R."/>
            <person name="Binder M."/>
            <person name="Bloem J."/>
            <person name="Labutti K."/>
            <person name="Salamov A."/>
            <person name="Andreopoulos B."/>
            <person name="Baker S."/>
            <person name="Barry K."/>
            <person name="Bills G."/>
            <person name="Bluhm B."/>
            <person name="Cannon C."/>
            <person name="Castanera R."/>
            <person name="Culley D."/>
            <person name="Daum C."/>
            <person name="Ezra D."/>
            <person name="Gonzalez J."/>
            <person name="Henrissat B."/>
            <person name="Kuo A."/>
            <person name="Liang C."/>
            <person name="Lipzen A."/>
            <person name="Lutzoni F."/>
            <person name="Magnuson J."/>
            <person name="Mondo S."/>
            <person name="Nolan M."/>
            <person name="Ohm R."/>
            <person name="Pangilinan J."/>
            <person name="Park H.-J."/>
            <person name="Ramirez L."/>
            <person name="Alfaro M."/>
            <person name="Sun H."/>
            <person name="Tritt A."/>
            <person name="Yoshinaga Y."/>
            <person name="Zwiers L.-H."/>
            <person name="Turgeon B."/>
            <person name="Goodwin S."/>
            <person name="Spatafora J."/>
            <person name="Crous P."/>
            <person name="Grigoriev I."/>
        </authorList>
    </citation>
    <scope>NUCLEOTIDE SEQUENCE</scope>
    <source>
        <strain evidence="2">Tuck. ex Michener</strain>
    </source>
</reference>
<dbReference type="PANTHER" id="PTHR42047:SF1">
    <property type="entry name" value="PROTEIN, PUTATIVE (AFU_ORTHOLOGUE AFUA_6G03560)-RELATED"/>
    <property type="match status" value="1"/>
</dbReference>
<dbReference type="InterPro" id="IPR052820">
    <property type="entry name" value="PhiA_domain"/>
</dbReference>
<protein>
    <submittedName>
        <fullName evidence="2">Uncharacterized protein</fullName>
    </submittedName>
</protein>
<evidence type="ECO:0000256" key="1">
    <source>
        <dbReference type="SAM" id="SignalP"/>
    </source>
</evidence>
<sequence>MYPARFLELAVLSGLATVVLANNNSAYGFTANIFQVFDGVILGNHPAVIGYPQARNHVIQVNPQADDPQTLCPTKVQVAGQCPTPTPTNVLTQFNTTLDQGGPMGEVYMNVAVPGGQQLYVEQNGLVRYTHPYQEPPAGSYTDLFNLVQHFDGSQLQISNPALLFNNTLYFYSCQQPSGLNITYAQTPAANVTSCLGFSLLSDAVWLGSGVPACPRNPSTDEHGNFIPSQCGYAAYQYD</sequence>
<keyword evidence="3" id="KW-1185">Reference proteome</keyword>
<name>A0A6A6H8V1_VIRVR</name>
<feature type="chain" id="PRO_5025360783" evidence="1">
    <location>
        <begin position="22"/>
        <end position="239"/>
    </location>
</feature>
<gene>
    <name evidence="2" type="ORF">EV356DRAFT_577010</name>
</gene>
<dbReference type="Proteomes" id="UP000800092">
    <property type="component" value="Unassembled WGS sequence"/>
</dbReference>
<accession>A0A6A6H8V1</accession>
<organism evidence="2 3">
    <name type="scientific">Viridothelium virens</name>
    <name type="common">Speckled blister lichen</name>
    <name type="synonym">Trypethelium virens</name>
    <dbReference type="NCBI Taxonomy" id="1048519"/>
    <lineage>
        <taxon>Eukaryota</taxon>
        <taxon>Fungi</taxon>
        <taxon>Dikarya</taxon>
        <taxon>Ascomycota</taxon>
        <taxon>Pezizomycotina</taxon>
        <taxon>Dothideomycetes</taxon>
        <taxon>Dothideomycetes incertae sedis</taxon>
        <taxon>Trypetheliales</taxon>
        <taxon>Trypetheliaceae</taxon>
        <taxon>Viridothelium</taxon>
    </lineage>
</organism>
<dbReference type="AlphaFoldDB" id="A0A6A6H8V1"/>
<feature type="signal peptide" evidence="1">
    <location>
        <begin position="1"/>
        <end position="21"/>
    </location>
</feature>